<evidence type="ECO:0000256" key="4">
    <source>
        <dbReference type="RuleBase" id="RU000363"/>
    </source>
</evidence>
<dbReference type="SUPFAM" id="SSF51735">
    <property type="entry name" value="NAD(P)-binding Rossmann-fold domains"/>
    <property type="match status" value="1"/>
</dbReference>
<accession>A0A368Q9C5</accession>
<dbReference type="AlphaFoldDB" id="A0A368Q9C5"/>
<dbReference type="InterPro" id="IPR002347">
    <property type="entry name" value="SDR_fam"/>
</dbReference>
<gene>
    <name evidence="5" type="ORF">SETIT_2G437800v2</name>
</gene>
<dbReference type="GO" id="GO:0016491">
    <property type="term" value="F:oxidoreductase activity"/>
    <property type="evidence" value="ECO:0007669"/>
    <property type="project" value="UniProtKB-KW"/>
</dbReference>
<evidence type="ECO:0000256" key="3">
    <source>
        <dbReference type="ARBA" id="ARBA00023002"/>
    </source>
</evidence>
<dbReference type="PRINTS" id="PR00080">
    <property type="entry name" value="SDRFAMILY"/>
</dbReference>
<evidence type="ECO:0000313" key="5">
    <source>
        <dbReference type="EMBL" id="RCV14585.1"/>
    </source>
</evidence>
<dbReference type="Gene3D" id="3.40.50.720">
    <property type="entry name" value="NAD(P)-binding Rossmann-like Domain"/>
    <property type="match status" value="1"/>
</dbReference>
<comment type="similarity">
    <text evidence="1 4">Belongs to the short-chain dehydrogenases/reductases (SDR) family.</text>
</comment>
<keyword evidence="3" id="KW-0560">Oxidoreductase</keyword>
<keyword evidence="2" id="KW-0521">NADP</keyword>
<evidence type="ECO:0000256" key="1">
    <source>
        <dbReference type="ARBA" id="ARBA00006484"/>
    </source>
</evidence>
<dbReference type="Pfam" id="PF00106">
    <property type="entry name" value="adh_short"/>
    <property type="match status" value="1"/>
</dbReference>
<dbReference type="EMBL" id="CM003529">
    <property type="protein sequence ID" value="RCV14585.1"/>
    <property type="molecule type" value="Genomic_DNA"/>
</dbReference>
<name>A0A368Q9C5_SETIT</name>
<dbReference type="STRING" id="4555.A0A368Q9C5"/>
<sequence length="373" mass="41246">MRHLGASPSSPCRVRVRPSAAAPLPRARLQPRVSFPAGARLVHARAAAAAAGATRASPPQHRLDAVRHDRAEVIPERLAVVTGGNKGVGLEVCHQLALQGVTVILTARDEKRGTYAAESLCREYELPNIIFHQLDVRDDNSVTSLAQYIESRYGKLDILVNNAAITGIVADEEGLKALNIDSETWTSGRAANLLKEVFQNTYDEAFNCLNTNYYGCKRVTEAFLPLLKLSTSGARIVNASSLASELKRMPNEKLRNDLSNIMIWDEDRIEAVLNTFLDDLKNGRLEEAGWPMMLPAYSVSKMVINLYTRIMARRYPEMRINCVRPGFVKTGINWNLGVLTPEQGARGPVMLSLLPDDGPTGCYFDQTEMVNVW</sequence>
<evidence type="ECO:0000256" key="2">
    <source>
        <dbReference type="ARBA" id="ARBA00022857"/>
    </source>
</evidence>
<organism evidence="5">
    <name type="scientific">Setaria italica</name>
    <name type="common">Foxtail millet</name>
    <name type="synonym">Panicum italicum</name>
    <dbReference type="NCBI Taxonomy" id="4555"/>
    <lineage>
        <taxon>Eukaryota</taxon>
        <taxon>Viridiplantae</taxon>
        <taxon>Streptophyta</taxon>
        <taxon>Embryophyta</taxon>
        <taxon>Tracheophyta</taxon>
        <taxon>Spermatophyta</taxon>
        <taxon>Magnoliopsida</taxon>
        <taxon>Liliopsida</taxon>
        <taxon>Poales</taxon>
        <taxon>Poaceae</taxon>
        <taxon>PACMAD clade</taxon>
        <taxon>Panicoideae</taxon>
        <taxon>Panicodae</taxon>
        <taxon>Paniceae</taxon>
        <taxon>Cenchrinae</taxon>
        <taxon>Setaria</taxon>
    </lineage>
</organism>
<dbReference type="PANTHER" id="PTHR43490:SF133">
    <property type="entry name" value="(+)-NEOMENTHOL DEHYDROGENASE"/>
    <property type="match status" value="1"/>
</dbReference>
<reference evidence="5" key="2">
    <citation type="submission" date="2015-07" db="EMBL/GenBank/DDBJ databases">
        <authorList>
            <person name="Noorani M."/>
        </authorList>
    </citation>
    <scope>NUCLEOTIDE SEQUENCE</scope>
    <source>
        <strain evidence="5">Yugu1</strain>
    </source>
</reference>
<proteinExistence type="inferred from homology"/>
<dbReference type="PRINTS" id="PR00081">
    <property type="entry name" value="GDHRDH"/>
</dbReference>
<dbReference type="PANTHER" id="PTHR43490">
    <property type="entry name" value="(+)-NEOMENTHOL DEHYDROGENASE"/>
    <property type="match status" value="1"/>
</dbReference>
<dbReference type="InterPro" id="IPR036291">
    <property type="entry name" value="NAD(P)-bd_dom_sf"/>
</dbReference>
<protein>
    <recommendedName>
        <fullName evidence="6">(+)-neomenthol dehydrogenase</fullName>
    </recommendedName>
</protein>
<dbReference type="OrthoDB" id="1933717at2759"/>
<dbReference type="KEGG" id="sita:101763059"/>
<evidence type="ECO:0008006" key="6">
    <source>
        <dbReference type="Google" id="ProtNLM"/>
    </source>
</evidence>
<reference evidence="5" key="1">
    <citation type="journal article" date="2012" name="Nat. Biotechnol.">
        <title>Reference genome sequence of the model plant Setaria.</title>
        <authorList>
            <person name="Bennetzen J.L."/>
            <person name="Schmutz J."/>
            <person name="Wang H."/>
            <person name="Percifield R."/>
            <person name="Hawkins J."/>
            <person name="Pontaroli A.C."/>
            <person name="Estep M."/>
            <person name="Feng L."/>
            <person name="Vaughn J.N."/>
            <person name="Grimwood J."/>
            <person name="Jenkins J."/>
            <person name="Barry K."/>
            <person name="Lindquist E."/>
            <person name="Hellsten U."/>
            <person name="Deshpande S."/>
            <person name="Wang X."/>
            <person name="Wu X."/>
            <person name="Mitros T."/>
            <person name="Triplett J."/>
            <person name="Yang X."/>
            <person name="Ye C.Y."/>
            <person name="Mauro-Herrera M."/>
            <person name="Wang L."/>
            <person name="Li P."/>
            <person name="Sharma M."/>
            <person name="Sharma R."/>
            <person name="Ronald P.C."/>
            <person name="Panaud O."/>
            <person name="Kellogg E.A."/>
            <person name="Brutnell T.P."/>
            <person name="Doust A.N."/>
            <person name="Tuskan G.A."/>
            <person name="Rokhsar D."/>
            <person name="Devos K.M."/>
        </authorList>
    </citation>
    <scope>NUCLEOTIDE SEQUENCE [LARGE SCALE GENOMIC DNA]</scope>
    <source>
        <strain evidence="5">Yugu1</strain>
    </source>
</reference>